<reference evidence="2" key="1">
    <citation type="journal article" date="2021" name="Open Biol.">
        <title>Shared evolutionary footprints suggest mitochondrial oxidative damage underlies multiple complex I losses in fungi.</title>
        <authorList>
            <person name="Schikora-Tamarit M.A."/>
            <person name="Marcet-Houben M."/>
            <person name="Nosek J."/>
            <person name="Gabaldon T."/>
        </authorList>
    </citation>
    <scope>NUCLEOTIDE SEQUENCE</scope>
    <source>
        <strain evidence="2">CBS6075</strain>
    </source>
</reference>
<feature type="transmembrane region" description="Helical" evidence="1">
    <location>
        <begin position="104"/>
        <end position="123"/>
    </location>
</feature>
<evidence type="ECO:0000313" key="3">
    <source>
        <dbReference type="Proteomes" id="UP000769157"/>
    </source>
</evidence>
<dbReference type="RefSeq" id="XP_046064148.1">
    <property type="nucleotide sequence ID" value="XM_046201979.1"/>
</dbReference>
<keyword evidence="3" id="KW-1185">Reference proteome</keyword>
<organism evidence="2 3">
    <name type="scientific">Ogataea philodendri</name>
    <dbReference type="NCBI Taxonomy" id="1378263"/>
    <lineage>
        <taxon>Eukaryota</taxon>
        <taxon>Fungi</taxon>
        <taxon>Dikarya</taxon>
        <taxon>Ascomycota</taxon>
        <taxon>Saccharomycotina</taxon>
        <taxon>Pichiomycetes</taxon>
        <taxon>Pichiales</taxon>
        <taxon>Pichiaceae</taxon>
        <taxon>Ogataea</taxon>
    </lineage>
</organism>
<gene>
    <name evidence="2" type="ORF">OGAPHI_001238</name>
</gene>
<evidence type="ECO:0000313" key="2">
    <source>
        <dbReference type="EMBL" id="KAH3670723.1"/>
    </source>
</evidence>
<protein>
    <submittedName>
        <fullName evidence="2">Uncharacterized protein</fullName>
    </submittedName>
</protein>
<dbReference type="EMBL" id="JAEUBE010000087">
    <property type="protein sequence ID" value="KAH3670723.1"/>
    <property type="molecule type" value="Genomic_DNA"/>
</dbReference>
<dbReference type="AlphaFoldDB" id="A0A9P8PEC7"/>
<accession>A0A9P8PEC7</accession>
<evidence type="ECO:0000256" key="1">
    <source>
        <dbReference type="SAM" id="Phobius"/>
    </source>
</evidence>
<feature type="transmembrane region" description="Helical" evidence="1">
    <location>
        <begin position="143"/>
        <end position="167"/>
    </location>
</feature>
<reference evidence="2" key="2">
    <citation type="submission" date="2021-01" db="EMBL/GenBank/DDBJ databases">
        <authorList>
            <person name="Schikora-Tamarit M.A."/>
        </authorList>
    </citation>
    <scope>NUCLEOTIDE SEQUENCE</scope>
    <source>
        <strain evidence="2">CBS6075</strain>
    </source>
</reference>
<keyword evidence="1" id="KW-0472">Membrane</keyword>
<keyword evidence="1" id="KW-1133">Transmembrane helix</keyword>
<comment type="caution">
    <text evidence="2">The sequence shown here is derived from an EMBL/GenBank/DDBJ whole genome shotgun (WGS) entry which is preliminary data.</text>
</comment>
<sequence length="268" mass="28749">MPISAWSSRKAFSSSSSSSWTFPVGASGSWALTGFEAAGVLTDCFVLVILLSSSSCCKAASSSSSSSSSTRSFPSGRLMASEISSLSSTCSLISSIVWSTLSTLKSPCICFMAFAPCFMAFMVSRFKLADSMAFSCVSRDSTWFSILSTSVSSFFFFFNAILARFLFDVTFLRAIASCSWICVSRNADFLLSVEMCSLSSTIAFFGSSFFCFGLPPKKYPHICFVYLAPVCGVVSYDACWTTRCAACCSGLLSKAANKNNLYCGARVT</sequence>
<proteinExistence type="predicted"/>
<name>A0A9P8PEC7_9ASCO</name>
<keyword evidence="1" id="KW-0812">Transmembrane</keyword>
<dbReference type="Proteomes" id="UP000769157">
    <property type="component" value="Unassembled WGS sequence"/>
</dbReference>
<dbReference type="GeneID" id="70233206"/>